<keyword evidence="2" id="KW-1185">Reference proteome</keyword>
<name>A0ABU8UBR8_9ACTN</name>
<comment type="caution">
    <text evidence="1">The sequence shown here is derived from an EMBL/GenBank/DDBJ whole genome shotgun (WGS) entry which is preliminary data.</text>
</comment>
<sequence>MHLDRAEHRAFWAWTTVEFLRHTGARVEEMLETAHHAMIQYRLPTTGEVVPLLQVAPSCSSSTTAAANPEETPVTAPPWRCTIRERQEVAIGRDFVLVGFSQSAEKCWTGRVESQVSKRAPPRTRG</sequence>
<accession>A0ABU8UBR8</accession>
<evidence type="ECO:0008006" key="3">
    <source>
        <dbReference type="Google" id="ProtNLM"/>
    </source>
</evidence>
<protein>
    <recommendedName>
        <fullName evidence="3">Integrase</fullName>
    </recommendedName>
</protein>
<proteinExistence type="predicted"/>
<organism evidence="1 2">
    <name type="scientific">Streptomyces caledonius</name>
    <dbReference type="NCBI Taxonomy" id="3134107"/>
    <lineage>
        <taxon>Bacteria</taxon>
        <taxon>Bacillati</taxon>
        <taxon>Actinomycetota</taxon>
        <taxon>Actinomycetes</taxon>
        <taxon>Kitasatosporales</taxon>
        <taxon>Streptomycetaceae</taxon>
        <taxon>Streptomyces</taxon>
    </lineage>
</organism>
<evidence type="ECO:0000313" key="2">
    <source>
        <dbReference type="Proteomes" id="UP001382904"/>
    </source>
</evidence>
<evidence type="ECO:0000313" key="1">
    <source>
        <dbReference type="EMBL" id="MEJ8645343.1"/>
    </source>
</evidence>
<dbReference type="EMBL" id="JBBKAM010000002">
    <property type="protein sequence ID" value="MEJ8645343.1"/>
    <property type="molecule type" value="Genomic_DNA"/>
</dbReference>
<reference evidence="1 2" key="1">
    <citation type="submission" date="2024-03" db="EMBL/GenBank/DDBJ databases">
        <title>Novel Streptomyces species of biotechnological and ecological value are a feature of Machair soil.</title>
        <authorList>
            <person name="Prole J.R."/>
            <person name="Goodfellow M."/>
            <person name="Allenby N."/>
            <person name="Ward A.C."/>
        </authorList>
    </citation>
    <scope>NUCLEOTIDE SEQUENCE [LARGE SCALE GENOMIC DNA]</scope>
    <source>
        <strain evidence="1 2">MS1.HAVA.3</strain>
    </source>
</reference>
<gene>
    <name evidence="1" type="ORF">WKI68_37285</name>
</gene>
<dbReference type="Proteomes" id="UP001382904">
    <property type="component" value="Unassembled WGS sequence"/>
</dbReference>